<feature type="signal peptide" evidence="1">
    <location>
        <begin position="1"/>
        <end position="30"/>
    </location>
</feature>
<evidence type="ECO:0008006" key="4">
    <source>
        <dbReference type="Google" id="ProtNLM"/>
    </source>
</evidence>
<gene>
    <name evidence="2" type="ORF">Ari01nite_50350</name>
</gene>
<reference evidence="2" key="1">
    <citation type="submission" date="2021-01" db="EMBL/GenBank/DDBJ databases">
        <title>Whole genome shotgun sequence of Actinoplanes rishiriensis NBRC 108556.</title>
        <authorList>
            <person name="Komaki H."/>
            <person name="Tamura T."/>
        </authorList>
    </citation>
    <scope>NUCLEOTIDE SEQUENCE</scope>
    <source>
        <strain evidence="2">NBRC 108556</strain>
    </source>
</reference>
<dbReference type="InterPro" id="IPR025649">
    <property type="entry name" value="DUF4360"/>
</dbReference>
<dbReference type="RefSeq" id="WP_203784618.1">
    <property type="nucleotide sequence ID" value="NZ_BOMV01000057.1"/>
</dbReference>
<dbReference type="PANTHER" id="PTHR38847:SF1">
    <property type="entry name" value="PSEUDOURIDINE SYNTHASE RSUA_RLUA-LIKE DOMAIN-CONTAINING PROTEIN"/>
    <property type="match status" value="1"/>
</dbReference>
<accession>A0A919K203</accession>
<keyword evidence="3" id="KW-1185">Reference proteome</keyword>
<proteinExistence type="predicted"/>
<dbReference type="PANTHER" id="PTHR38847">
    <property type="match status" value="1"/>
</dbReference>
<evidence type="ECO:0000256" key="1">
    <source>
        <dbReference type="SAM" id="SignalP"/>
    </source>
</evidence>
<protein>
    <recommendedName>
        <fullName evidence="4">DUF4360 domain-containing protein</fullName>
    </recommendedName>
</protein>
<evidence type="ECO:0000313" key="2">
    <source>
        <dbReference type="EMBL" id="GIE97570.1"/>
    </source>
</evidence>
<dbReference type="Proteomes" id="UP000636960">
    <property type="component" value="Unassembled WGS sequence"/>
</dbReference>
<feature type="chain" id="PRO_5036742462" description="DUF4360 domain-containing protein" evidence="1">
    <location>
        <begin position="31"/>
        <end position="216"/>
    </location>
</feature>
<organism evidence="2 3">
    <name type="scientific">Paractinoplanes rishiriensis</name>
    <dbReference type="NCBI Taxonomy" id="1050105"/>
    <lineage>
        <taxon>Bacteria</taxon>
        <taxon>Bacillati</taxon>
        <taxon>Actinomycetota</taxon>
        <taxon>Actinomycetes</taxon>
        <taxon>Micromonosporales</taxon>
        <taxon>Micromonosporaceae</taxon>
        <taxon>Paractinoplanes</taxon>
    </lineage>
</organism>
<evidence type="ECO:0000313" key="3">
    <source>
        <dbReference type="Proteomes" id="UP000636960"/>
    </source>
</evidence>
<dbReference type="AlphaFoldDB" id="A0A919K203"/>
<sequence>MTPKLSGARWAALASVVALAAVLLPGVANADELAAPPSGRITLDVVTVNGSGCPAGTAAVNMLPDNTGFRIDYSAFRAEDGGGAAPTAFRKNCQVNVNVHIPQGFTFAVARADYWGRARLAAGASALHRTNYYYQGSSENNFVDHPIAGPLNGTWRSTDITPVTELVWAPCGEVRNLNINTELRVDAGTSTTRNWVSMRGSDGQAYTLVQFSWANC</sequence>
<comment type="caution">
    <text evidence="2">The sequence shown here is derived from an EMBL/GenBank/DDBJ whole genome shotgun (WGS) entry which is preliminary data.</text>
</comment>
<keyword evidence="1" id="KW-0732">Signal</keyword>
<name>A0A919K203_9ACTN</name>
<dbReference type="EMBL" id="BOMV01000057">
    <property type="protein sequence ID" value="GIE97570.1"/>
    <property type="molecule type" value="Genomic_DNA"/>
</dbReference>
<dbReference type="Pfam" id="PF14273">
    <property type="entry name" value="DUF4360"/>
    <property type="match status" value="1"/>
</dbReference>